<accession>A0A3P7KME5</accession>
<sequence>MRIDKMDNIWVYDNPTPLTFHNETFSPRMMSVPSLSCLMSVFHCFEKGVKIGFGGGCPGVTGAEHESISMASRWRAFWSKIHSVLCNLTQVLMISDAGDVIQSVIAETLPGTAKVSQAITDLCESGNHLATESVRQWSFHDLLLAGPESRKRRAPSQ</sequence>
<dbReference type="Proteomes" id="UP000270094">
    <property type="component" value="Unassembled WGS sequence"/>
</dbReference>
<protein>
    <submittedName>
        <fullName evidence="1">Uncharacterized protein</fullName>
    </submittedName>
</protein>
<keyword evidence="2" id="KW-1185">Reference proteome</keyword>
<reference evidence="1 2" key="1">
    <citation type="submission" date="2018-11" db="EMBL/GenBank/DDBJ databases">
        <authorList>
            <consortium name="Pathogen Informatics"/>
        </authorList>
    </citation>
    <scope>NUCLEOTIDE SEQUENCE [LARGE SCALE GENOMIC DNA]</scope>
</reference>
<organism evidence="1 2">
    <name type="scientific">Strongylus vulgaris</name>
    <name type="common">Blood worm</name>
    <dbReference type="NCBI Taxonomy" id="40348"/>
    <lineage>
        <taxon>Eukaryota</taxon>
        <taxon>Metazoa</taxon>
        <taxon>Ecdysozoa</taxon>
        <taxon>Nematoda</taxon>
        <taxon>Chromadorea</taxon>
        <taxon>Rhabditida</taxon>
        <taxon>Rhabditina</taxon>
        <taxon>Rhabditomorpha</taxon>
        <taxon>Strongyloidea</taxon>
        <taxon>Strongylidae</taxon>
        <taxon>Strongylus</taxon>
    </lineage>
</organism>
<gene>
    <name evidence="1" type="ORF">SVUK_LOCUS3540</name>
</gene>
<feature type="non-terminal residue" evidence="1">
    <location>
        <position position="157"/>
    </location>
</feature>
<evidence type="ECO:0000313" key="2">
    <source>
        <dbReference type="Proteomes" id="UP000270094"/>
    </source>
</evidence>
<proteinExistence type="predicted"/>
<dbReference type="AlphaFoldDB" id="A0A3P7KME5"/>
<name>A0A3P7KME5_STRVU</name>
<dbReference type="EMBL" id="UYYB01009156">
    <property type="protein sequence ID" value="VDM68542.1"/>
    <property type="molecule type" value="Genomic_DNA"/>
</dbReference>
<evidence type="ECO:0000313" key="1">
    <source>
        <dbReference type="EMBL" id="VDM68542.1"/>
    </source>
</evidence>